<dbReference type="RefSeq" id="XP_016253461.1">
    <property type="nucleotide sequence ID" value="XM_016386533.1"/>
</dbReference>
<dbReference type="EMBL" id="KN847040">
    <property type="protein sequence ID" value="KIW33245.1"/>
    <property type="molecule type" value="Genomic_DNA"/>
</dbReference>
<keyword evidence="3" id="KW-0503">Monooxygenase</keyword>
<dbReference type="Gene3D" id="3.50.50.60">
    <property type="entry name" value="FAD/NAD(P)-binding domain"/>
    <property type="match status" value="1"/>
</dbReference>
<dbReference type="InterPro" id="IPR050493">
    <property type="entry name" value="FAD-dep_Monooxygenase_BioMet"/>
</dbReference>
<keyword evidence="2" id="KW-0560">Oxidoreductase</keyword>
<dbReference type="VEuPathDB" id="FungiDB:PV07_00111"/>
<name>A0A0D2CTJ0_9EURO</name>
<sequence length="483" mass="54091">MAPFIDVTDNSMTVNGIGSNGTAQALPRRKLRIAIIGSGLAGATAGGLLTKLPDVEVKIYEKSDVVREVGALIGVAVSAMKTLSRCLSPEGFEQLQYILYRGPYADGINHRHWKTGEVLKQAVSPHTPRHLQEGRTSRVPLHRILMNEVPEGVVQHSRSAVSTEKITKGDDAGAMQVTFTDGTSEIADVVVAADGLYSKIRRHYHPDSQIASRGRVAYRYTFPTKLIEHIKDLPEDTSSFRKHGEIVFLSRLEPGVYAFTALIDTPDEEAAQLEWAKPMGQAGLERLRRGLEGWNPIIHRVIDVLPDIQVYPLQTSEWMRSLVRDDAVAFVGDAAHPTAGAYGAGCSFAFNDVWCLYRSLGSAHDPRSSPRVVPYHVPYALHLYNESRVHFLHRVERQIQMDKRDYSYIRAAGDDHQEWVRRYKERFTINWWLLEHDAEAEWQMVESEVRFRRDEFGLGSLDENMASVDLGAAKGLAPHLGAF</sequence>
<evidence type="ECO:0000256" key="3">
    <source>
        <dbReference type="ARBA" id="ARBA00023033"/>
    </source>
</evidence>
<evidence type="ECO:0000256" key="1">
    <source>
        <dbReference type="ARBA" id="ARBA00007992"/>
    </source>
</evidence>
<evidence type="ECO:0008006" key="6">
    <source>
        <dbReference type="Google" id="ProtNLM"/>
    </source>
</evidence>
<dbReference type="PRINTS" id="PR00420">
    <property type="entry name" value="RNGMNOXGNASE"/>
</dbReference>
<dbReference type="SUPFAM" id="SSF51905">
    <property type="entry name" value="FAD/NAD(P)-binding domain"/>
    <property type="match status" value="1"/>
</dbReference>
<keyword evidence="5" id="KW-1185">Reference proteome</keyword>
<organism evidence="4 5">
    <name type="scientific">Cladophialophora immunda</name>
    <dbReference type="NCBI Taxonomy" id="569365"/>
    <lineage>
        <taxon>Eukaryota</taxon>
        <taxon>Fungi</taxon>
        <taxon>Dikarya</taxon>
        <taxon>Ascomycota</taxon>
        <taxon>Pezizomycotina</taxon>
        <taxon>Eurotiomycetes</taxon>
        <taxon>Chaetothyriomycetidae</taxon>
        <taxon>Chaetothyriales</taxon>
        <taxon>Herpotrichiellaceae</taxon>
        <taxon>Cladophialophora</taxon>
    </lineage>
</organism>
<protein>
    <recommendedName>
        <fullName evidence="6">FAD-binding domain-containing protein</fullName>
    </recommendedName>
</protein>
<dbReference type="PANTHER" id="PTHR13789:SF309">
    <property type="entry name" value="PUTATIVE (AFU_ORTHOLOGUE AFUA_6G14510)-RELATED"/>
    <property type="match status" value="1"/>
</dbReference>
<dbReference type="OrthoDB" id="417877at2759"/>
<proteinExistence type="inferred from homology"/>
<evidence type="ECO:0000313" key="4">
    <source>
        <dbReference type="EMBL" id="KIW33245.1"/>
    </source>
</evidence>
<dbReference type="PANTHER" id="PTHR13789">
    <property type="entry name" value="MONOOXYGENASE"/>
    <property type="match status" value="1"/>
</dbReference>
<evidence type="ECO:0000313" key="5">
    <source>
        <dbReference type="Proteomes" id="UP000054466"/>
    </source>
</evidence>
<reference evidence="4 5" key="1">
    <citation type="submission" date="2015-01" db="EMBL/GenBank/DDBJ databases">
        <title>The Genome Sequence of Cladophialophora immunda CBS83496.</title>
        <authorList>
            <consortium name="The Broad Institute Genomics Platform"/>
            <person name="Cuomo C."/>
            <person name="de Hoog S."/>
            <person name="Gorbushina A."/>
            <person name="Stielow B."/>
            <person name="Teixiera M."/>
            <person name="Abouelleil A."/>
            <person name="Chapman S.B."/>
            <person name="Priest M."/>
            <person name="Young S.K."/>
            <person name="Wortman J."/>
            <person name="Nusbaum C."/>
            <person name="Birren B."/>
        </authorList>
    </citation>
    <scope>NUCLEOTIDE SEQUENCE [LARGE SCALE GENOMIC DNA]</scope>
    <source>
        <strain evidence="4 5">CBS 83496</strain>
    </source>
</reference>
<dbReference type="GO" id="GO:0004497">
    <property type="term" value="F:monooxygenase activity"/>
    <property type="evidence" value="ECO:0007669"/>
    <property type="project" value="UniProtKB-KW"/>
</dbReference>
<dbReference type="STRING" id="569365.A0A0D2CTJ0"/>
<dbReference type="Proteomes" id="UP000054466">
    <property type="component" value="Unassembled WGS sequence"/>
</dbReference>
<comment type="similarity">
    <text evidence="1">Belongs to the paxM FAD-dependent monooxygenase family.</text>
</comment>
<accession>A0A0D2CTJ0</accession>
<gene>
    <name evidence="4" type="ORF">PV07_00111</name>
</gene>
<dbReference type="HOGENOM" id="CLU_009665_6_4_1"/>
<evidence type="ECO:0000256" key="2">
    <source>
        <dbReference type="ARBA" id="ARBA00023002"/>
    </source>
</evidence>
<dbReference type="GeneID" id="27339305"/>
<dbReference type="AlphaFoldDB" id="A0A0D2CTJ0"/>
<dbReference type="InterPro" id="IPR036188">
    <property type="entry name" value="FAD/NAD-bd_sf"/>
</dbReference>